<sequence>MPINRFFLICKFTCSHPKFIGFPAKLLRKSAIISPSS</sequence>
<name>A0A3B0UIE8_9ZZZZ</name>
<proteinExistence type="predicted"/>
<protein>
    <submittedName>
        <fullName evidence="1">Uncharacterized protein</fullName>
    </submittedName>
</protein>
<reference evidence="1" key="1">
    <citation type="submission" date="2018-06" db="EMBL/GenBank/DDBJ databases">
        <authorList>
            <person name="Zhirakovskaya E."/>
        </authorList>
    </citation>
    <scope>NUCLEOTIDE SEQUENCE</scope>
</reference>
<dbReference type="AlphaFoldDB" id="A0A3B0UIE8"/>
<accession>A0A3B0UIE8</accession>
<organism evidence="1">
    <name type="scientific">hydrothermal vent metagenome</name>
    <dbReference type="NCBI Taxonomy" id="652676"/>
    <lineage>
        <taxon>unclassified sequences</taxon>
        <taxon>metagenomes</taxon>
        <taxon>ecological metagenomes</taxon>
    </lineage>
</organism>
<gene>
    <name evidence="1" type="ORF">MNBD_ALPHA11-1171</name>
</gene>
<dbReference type="EMBL" id="UOEQ01000209">
    <property type="protein sequence ID" value="VAW19306.1"/>
    <property type="molecule type" value="Genomic_DNA"/>
</dbReference>
<evidence type="ECO:0000313" key="1">
    <source>
        <dbReference type="EMBL" id="VAW19306.1"/>
    </source>
</evidence>